<keyword evidence="6" id="KW-0539">Nucleus</keyword>
<dbReference type="InterPro" id="IPR006565">
    <property type="entry name" value="BTP"/>
</dbReference>
<evidence type="ECO:0000256" key="5">
    <source>
        <dbReference type="ARBA" id="ARBA00023163"/>
    </source>
</evidence>
<organism evidence="8 9">
    <name type="scientific">Gossypium mustelinum</name>
    <name type="common">Cotton</name>
    <name type="synonym">Gossypium caicoense</name>
    <dbReference type="NCBI Taxonomy" id="34275"/>
    <lineage>
        <taxon>Eukaryota</taxon>
        <taxon>Viridiplantae</taxon>
        <taxon>Streptophyta</taxon>
        <taxon>Embryophyta</taxon>
        <taxon>Tracheophyta</taxon>
        <taxon>Spermatophyta</taxon>
        <taxon>Magnoliopsida</taxon>
        <taxon>eudicotyledons</taxon>
        <taxon>Gunneridae</taxon>
        <taxon>Pentapetalae</taxon>
        <taxon>rosids</taxon>
        <taxon>malvids</taxon>
        <taxon>Malvales</taxon>
        <taxon>Malvaceae</taxon>
        <taxon>Malvoideae</taxon>
        <taxon>Gossypium</taxon>
    </lineage>
</organism>
<dbReference type="Pfam" id="PF07524">
    <property type="entry name" value="Bromo_TP"/>
    <property type="match status" value="1"/>
</dbReference>
<dbReference type="InterPro" id="IPR037818">
    <property type="entry name" value="TAF8"/>
</dbReference>
<reference evidence="8 9" key="1">
    <citation type="submission" date="2019-07" db="EMBL/GenBank/DDBJ databases">
        <title>WGS assembly of Gossypium mustelinum.</title>
        <authorList>
            <person name="Chen Z.J."/>
            <person name="Sreedasyam A."/>
            <person name="Ando A."/>
            <person name="Song Q."/>
            <person name="De L."/>
            <person name="Hulse-Kemp A."/>
            <person name="Ding M."/>
            <person name="Ye W."/>
            <person name="Kirkbride R."/>
            <person name="Jenkins J."/>
            <person name="Plott C."/>
            <person name="Lovell J."/>
            <person name="Lin Y.-M."/>
            <person name="Vaughn R."/>
            <person name="Liu B."/>
            <person name="Li W."/>
            <person name="Simpson S."/>
            <person name="Scheffler B."/>
            <person name="Saski C."/>
            <person name="Grover C."/>
            <person name="Hu G."/>
            <person name="Conover J."/>
            <person name="Carlson J."/>
            <person name="Shu S."/>
            <person name="Boston L."/>
            <person name="Williams M."/>
            <person name="Peterson D."/>
            <person name="Mcgee K."/>
            <person name="Jones D."/>
            <person name="Wendel J."/>
            <person name="Stelly D."/>
            <person name="Grimwood J."/>
            <person name="Schmutz J."/>
        </authorList>
    </citation>
    <scope>NUCLEOTIDE SEQUENCE [LARGE SCALE GENOMIC DNA]</scope>
    <source>
        <strain evidence="8">1408120.09</strain>
    </source>
</reference>
<proteinExistence type="inferred from homology"/>
<dbReference type="InterPro" id="IPR019473">
    <property type="entry name" value="TFIID_su8_C"/>
</dbReference>
<dbReference type="Proteomes" id="UP000323597">
    <property type="component" value="Chromosome A05"/>
</dbReference>
<sequence>MKDGGFENKKELENSKNQSKSSKFYIKSDDFALAIAKVAVAQVCESVGFQSFQHSALEALSDIIVWYIYNLGKTSNFNANLAGRVEANVFDVIQGLEELESGLGFAGASDVNRCVANLGIVRDIVHFFGDGGDITFAYEVPWFPVVKEWKRIGSFWEKGEDPHGEHIPSWLPAFPDPDTYATQSSVGNGTMSASNEVKNGRVERKIERPLLNFQQQFAHNGNEGGSSHVGGEVHVSPVLLPAKLSNEVNLRNLVPENCFVGNQVSVLETFAPAIEAMKSGICEYGNGQKNVLYSQRPMVHFKIGIGKKPLGTAPDFNSKNKDLEKIV</sequence>
<dbReference type="GO" id="GO:0046982">
    <property type="term" value="F:protein heterodimerization activity"/>
    <property type="evidence" value="ECO:0007669"/>
    <property type="project" value="InterPro"/>
</dbReference>
<feature type="domain" description="Bromodomain associated" evidence="7">
    <location>
        <begin position="29"/>
        <end position="105"/>
    </location>
</feature>
<evidence type="ECO:0000256" key="1">
    <source>
        <dbReference type="ARBA" id="ARBA00004123"/>
    </source>
</evidence>
<evidence type="ECO:0000256" key="2">
    <source>
        <dbReference type="ARBA" id="ARBA00008767"/>
    </source>
</evidence>
<name>A0A5D2ZIJ6_GOSMU</name>
<evidence type="ECO:0000256" key="6">
    <source>
        <dbReference type="ARBA" id="ARBA00023242"/>
    </source>
</evidence>
<dbReference type="GO" id="GO:0005669">
    <property type="term" value="C:transcription factor TFIID complex"/>
    <property type="evidence" value="ECO:0007669"/>
    <property type="project" value="InterPro"/>
</dbReference>
<dbReference type="PANTHER" id="PTHR46338:SF19">
    <property type="entry name" value="TRANSCRIPTION INITIATION FACTOR TFIID SUBUNIT 8"/>
    <property type="match status" value="1"/>
</dbReference>
<dbReference type="EMBL" id="CM017640">
    <property type="protein sequence ID" value="TYJ37840.1"/>
    <property type="molecule type" value="Genomic_DNA"/>
</dbReference>
<gene>
    <name evidence="8" type="ORF">E1A91_A05G403400v1</name>
</gene>
<dbReference type="AlphaFoldDB" id="A0A5D2ZIJ6"/>
<evidence type="ECO:0000313" key="8">
    <source>
        <dbReference type="EMBL" id="TYJ37840.1"/>
    </source>
</evidence>
<keyword evidence="4" id="KW-0805">Transcription regulation</keyword>
<dbReference type="InterPro" id="IPR009072">
    <property type="entry name" value="Histone-fold"/>
</dbReference>
<evidence type="ECO:0000313" key="9">
    <source>
        <dbReference type="Proteomes" id="UP000323597"/>
    </source>
</evidence>
<evidence type="ECO:0000256" key="4">
    <source>
        <dbReference type="ARBA" id="ARBA00023015"/>
    </source>
</evidence>
<dbReference type="CDD" id="cd00076">
    <property type="entry name" value="HFD_SF"/>
    <property type="match status" value="1"/>
</dbReference>
<evidence type="ECO:0000256" key="3">
    <source>
        <dbReference type="ARBA" id="ARBA00017307"/>
    </source>
</evidence>
<comment type="subcellular location">
    <subcellularLocation>
        <location evidence="1">Nucleus</location>
    </subcellularLocation>
</comment>
<protein>
    <recommendedName>
        <fullName evidence="3">Transcription initiation factor TFIID subunit 8</fullName>
    </recommendedName>
</protein>
<evidence type="ECO:0000259" key="7">
    <source>
        <dbReference type="SMART" id="SM00576"/>
    </source>
</evidence>
<dbReference type="CDD" id="cd08049">
    <property type="entry name" value="TAF8"/>
    <property type="match status" value="1"/>
</dbReference>
<dbReference type="PANTHER" id="PTHR46338">
    <property type="entry name" value="TRANSCRIPTION INITIATION FACTOR TFIID SUBUNIT 8"/>
    <property type="match status" value="1"/>
</dbReference>
<keyword evidence="5" id="KW-0804">Transcription</keyword>
<accession>A0A5D2ZIJ6</accession>
<comment type="similarity">
    <text evidence="2">Belongs to the TAF8 family.</text>
</comment>
<keyword evidence="9" id="KW-1185">Reference proteome</keyword>
<dbReference type="Gene3D" id="1.10.20.10">
    <property type="entry name" value="Histone, subunit A"/>
    <property type="match status" value="1"/>
</dbReference>
<dbReference type="SMART" id="SM00576">
    <property type="entry name" value="BTP"/>
    <property type="match status" value="1"/>
</dbReference>